<comment type="function">
    <text evidence="13">SbcCD cleaves DNA hairpin structures. These structures can inhibit DNA replication and are intermediates in certain DNA recombination reactions. The complex acts as a 3'-&gt;5' double strand exonuclease that can open hairpins. It also has a 5' single-strand endonuclease activity.</text>
</comment>
<gene>
    <name evidence="16" type="ORF">F9817_12180</name>
</gene>
<dbReference type="AlphaFoldDB" id="A0A7X4RUK0"/>
<dbReference type="Proteomes" id="UP000462621">
    <property type="component" value="Unassembled WGS sequence"/>
</dbReference>
<protein>
    <recommendedName>
        <fullName evidence="3">Nuclease SbcCD subunit C</fullName>
    </recommendedName>
</protein>
<evidence type="ECO:0000313" key="17">
    <source>
        <dbReference type="Proteomes" id="UP000462621"/>
    </source>
</evidence>
<keyword evidence="7" id="KW-0255">Endonuclease</keyword>
<dbReference type="PANTHER" id="PTHR32114">
    <property type="entry name" value="ABC TRANSPORTER ABCH.3"/>
    <property type="match status" value="1"/>
</dbReference>
<keyword evidence="11 14" id="KW-0175">Coiled coil</keyword>
<evidence type="ECO:0000256" key="7">
    <source>
        <dbReference type="ARBA" id="ARBA00022759"/>
    </source>
</evidence>
<keyword evidence="10" id="KW-0067">ATP-binding</keyword>
<feature type="domain" description="Rad50/SbcC-type AAA" evidence="15">
    <location>
        <begin position="5"/>
        <end position="260"/>
    </location>
</feature>
<dbReference type="FunFam" id="3.40.50.300:FF:001446">
    <property type="entry name" value="DsDNA exonuclease SbcC"/>
    <property type="match status" value="1"/>
</dbReference>
<evidence type="ECO:0000256" key="10">
    <source>
        <dbReference type="ARBA" id="ARBA00022840"/>
    </source>
</evidence>
<accession>A0A7X4RUK0</accession>
<evidence type="ECO:0000313" key="16">
    <source>
        <dbReference type="EMBL" id="MZI93951.1"/>
    </source>
</evidence>
<evidence type="ECO:0000256" key="2">
    <source>
        <dbReference type="ARBA" id="ARBA00011322"/>
    </source>
</evidence>
<dbReference type="GO" id="GO:0016887">
    <property type="term" value="F:ATP hydrolysis activity"/>
    <property type="evidence" value="ECO:0007669"/>
    <property type="project" value="InterPro"/>
</dbReference>
<sequence>MRPIKLSLQAFGPFAGVEQVEFDKFGAAPLFLINGPTGAGKSSVLDAICYALYGETTGSERTGDQMRCDYADPHLTTEVRFEFSLGDKQYAVVRSPDQEVPKKRGEGFTRKTHAATLTQITQGEETLLANKPTPVRKAIEELIGLEVNQFRQVMVLPQGKFRDLLIANSKDREVIFGQLFQTQIYTQIERALFDKAAGIRKEKDQFDNQIKGALDVASIASEAELQQELSVTKPLVEQSEREYQAQQNKRDEIKQQLSQAELLVGKYNQRESLNKDLQVLNQSTSQIESDKIRLVKARQASQLTTIYQPFHSAQQQLDVVTLKQKQAQVEFELCEKQLKEAELAAKQATQNASVIPDKNKTLYELQSIEKNIRLIGEHEQQRVTADQTVKAAQEFRTVLEGRIAKGEVHVKEKRAELEALKEKVAQIDVKQWQLKTLGQNIELRHKEQALQTKLQALLSKKSEAETQLVQSKAISEASRVAANKLELQWHRNQAALLAATLEDDQPCPVCGSHTHPAPAMADGDVVTKEQVDNARTIQQRDYDHEVMLANSVEKIVVEIEHLQSEIQQLLVQLAEVPQLAELNQNKKALQQELEQLSALDVQQHSLMLDKAEKKLVALREEYQRQLSVIEEAQKNQTRLQTELDSLNQSLTPELDTLEKVLCHKQALEQEIAQLTTQEQQTQQHFVTVQNQLSALLSTVESLNQQINQWQLDVDVNEKKWQSALEQSGFNNLDEYKLSIMDKEAQDQIQARVSAHDSQLSKLSGQVEALDKELENQPKPEVEPIKDKLYECQTGVNRTFQVFTQYKSKLDNLTQVAQKLKLLYQHNETLEKEYQVFGTLSDIANGRTGAKVSLHRFVLGVLLDDVLIQASQRLQIMSKGRYLLKRKQERAKGNAGSGLDLMVEDGYTGKWRDVATLSGGESFMAALSLALGVSDVVQSYSGGVRLDTLFIDEGFGSLDPESLDLAVQTLVDLQQGGRTIGIISHVSELKEQLALRLDIQTSRSGSVIKLIA</sequence>
<keyword evidence="6" id="KW-0547">Nucleotide-binding</keyword>
<evidence type="ECO:0000256" key="5">
    <source>
        <dbReference type="ARBA" id="ARBA00022722"/>
    </source>
</evidence>
<keyword evidence="17" id="KW-1185">Reference proteome</keyword>
<name>A0A7X4RUK0_9VIBR</name>
<dbReference type="SUPFAM" id="SSF52540">
    <property type="entry name" value="P-loop containing nucleoside triphosphate hydrolases"/>
    <property type="match status" value="2"/>
</dbReference>
<reference evidence="16 17" key="1">
    <citation type="submission" date="2019-10" db="EMBL/GenBank/DDBJ databases">
        <title>Vibrio sp. nov. isolated from a shrimp pond.</title>
        <authorList>
            <person name="Gomez-Gil B."/>
            <person name="Enciso-Ibarra J."/>
            <person name="Enciso-Ibarra K."/>
            <person name="Bolan-Mejia C."/>
        </authorList>
    </citation>
    <scope>NUCLEOTIDE SEQUENCE [LARGE SCALE GENOMIC DNA]</scope>
    <source>
        <strain evidence="16 17">CAIM 722</strain>
    </source>
</reference>
<dbReference type="RefSeq" id="WP_161155889.1">
    <property type="nucleotide sequence ID" value="NZ_WEKT01000020.1"/>
</dbReference>
<keyword evidence="4" id="KW-0235">DNA replication</keyword>
<dbReference type="PANTHER" id="PTHR32114:SF2">
    <property type="entry name" value="ABC TRANSPORTER ABCH.3"/>
    <property type="match status" value="1"/>
</dbReference>
<feature type="coiled-coil region" evidence="14">
    <location>
        <begin position="403"/>
        <end position="467"/>
    </location>
</feature>
<keyword evidence="9" id="KW-0269">Exonuclease</keyword>
<dbReference type="GO" id="GO:0004519">
    <property type="term" value="F:endonuclease activity"/>
    <property type="evidence" value="ECO:0007669"/>
    <property type="project" value="UniProtKB-KW"/>
</dbReference>
<feature type="coiled-coil region" evidence="14">
    <location>
        <begin position="324"/>
        <end position="351"/>
    </location>
</feature>
<dbReference type="Gene3D" id="3.40.50.300">
    <property type="entry name" value="P-loop containing nucleotide triphosphate hydrolases"/>
    <property type="match status" value="2"/>
</dbReference>
<evidence type="ECO:0000259" key="15">
    <source>
        <dbReference type="Pfam" id="PF13476"/>
    </source>
</evidence>
<organism evidence="16 17">
    <name type="scientific">Vibrio eleionomae</name>
    <dbReference type="NCBI Taxonomy" id="2653505"/>
    <lineage>
        <taxon>Bacteria</taxon>
        <taxon>Pseudomonadati</taxon>
        <taxon>Pseudomonadota</taxon>
        <taxon>Gammaproteobacteria</taxon>
        <taxon>Vibrionales</taxon>
        <taxon>Vibrionaceae</taxon>
        <taxon>Vibrio</taxon>
    </lineage>
</organism>
<evidence type="ECO:0000256" key="4">
    <source>
        <dbReference type="ARBA" id="ARBA00022705"/>
    </source>
</evidence>
<dbReference type="InterPro" id="IPR027417">
    <property type="entry name" value="P-loop_NTPase"/>
</dbReference>
<comment type="subunit">
    <text evidence="2">Heterodimer of SbcC and SbcD.</text>
</comment>
<dbReference type="InterPro" id="IPR038729">
    <property type="entry name" value="Rad50/SbcC_AAA"/>
</dbReference>
<dbReference type="GO" id="GO:0006310">
    <property type="term" value="P:DNA recombination"/>
    <property type="evidence" value="ECO:0007669"/>
    <property type="project" value="UniProtKB-KW"/>
</dbReference>
<dbReference type="Pfam" id="PF13558">
    <property type="entry name" value="SbcC_Walker_B"/>
    <property type="match status" value="1"/>
</dbReference>
<keyword evidence="5" id="KW-0540">Nuclease</keyword>
<dbReference type="GO" id="GO:0005524">
    <property type="term" value="F:ATP binding"/>
    <property type="evidence" value="ECO:0007669"/>
    <property type="project" value="UniProtKB-KW"/>
</dbReference>
<evidence type="ECO:0000256" key="13">
    <source>
        <dbReference type="ARBA" id="ARBA00055999"/>
    </source>
</evidence>
<keyword evidence="8" id="KW-0378">Hydrolase</keyword>
<evidence type="ECO:0000256" key="1">
    <source>
        <dbReference type="ARBA" id="ARBA00006930"/>
    </source>
</evidence>
<dbReference type="GO" id="GO:0006302">
    <property type="term" value="P:double-strand break repair"/>
    <property type="evidence" value="ECO:0007669"/>
    <property type="project" value="InterPro"/>
</dbReference>
<keyword evidence="12" id="KW-0233">DNA recombination</keyword>
<evidence type="ECO:0000256" key="12">
    <source>
        <dbReference type="ARBA" id="ARBA00023172"/>
    </source>
</evidence>
<dbReference type="GO" id="GO:0006260">
    <property type="term" value="P:DNA replication"/>
    <property type="evidence" value="ECO:0007669"/>
    <property type="project" value="UniProtKB-KW"/>
</dbReference>
<dbReference type="GO" id="GO:0004527">
    <property type="term" value="F:exonuclease activity"/>
    <property type="evidence" value="ECO:0007669"/>
    <property type="project" value="UniProtKB-KW"/>
</dbReference>
<evidence type="ECO:0000256" key="3">
    <source>
        <dbReference type="ARBA" id="ARBA00013368"/>
    </source>
</evidence>
<comment type="caution">
    <text evidence="16">The sequence shown here is derived from an EMBL/GenBank/DDBJ whole genome shotgun (WGS) entry which is preliminary data.</text>
</comment>
<feature type="coiled-coil region" evidence="14">
    <location>
        <begin position="236"/>
        <end position="270"/>
    </location>
</feature>
<feature type="coiled-coil region" evidence="14">
    <location>
        <begin position="552"/>
        <end position="719"/>
    </location>
</feature>
<proteinExistence type="inferred from homology"/>
<comment type="similarity">
    <text evidence="1">Belongs to the SMC family. SbcC subfamily.</text>
</comment>
<evidence type="ECO:0000256" key="6">
    <source>
        <dbReference type="ARBA" id="ARBA00022741"/>
    </source>
</evidence>
<dbReference type="EMBL" id="WEKT01000020">
    <property type="protein sequence ID" value="MZI93951.1"/>
    <property type="molecule type" value="Genomic_DNA"/>
</dbReference>
<evidence type="ECO:0000256" key="9">
    <source>
        <dbReference type="ARBA" id="ARBA00022839"/>
    </source>
</evidence>
<evidence type="ECO:0000256" key="11">
    <source>
        <dbReference type="ARBA" id="ARBA00023054"/>
    </source>
</evidence>
<dbReference type="Pfam" id="PF13476">
    <property type="entry name" value="AAA_23"/>
    <property type="match status" value="1"/>
</dbReference>
<evidence type="ECO:0000256" key="8">
    <source>
        <dbReference type="ARBA" id="ARBA00022801"/>
    </source>
</evidence>
<evidence type="ECO:0000256" key="14">
    <source>
        <dbReference type="SAM" id="Coils"/>
    </source>
</evidence>